<dbReference type="PANTHER" id="PTHR39430">
    <property type="entry name" value="MEMBRANE-ASSOCIATED PROTEASE-RELATED"/>
    <property type="match status" value="1"/>
</dbReference>
<evidence type="ECO:0000313" key="4">
    <source>
        <dbReference type="Proteomes" id="UP000761423"/>
    </source>
</evidence>
<evidence type="ECO:0000313" key="3">
    <source>
        <dbReference type="EMBL" id="NHM05538.1"/>
    </source>
</evidence>
<comment type="caution">
    <text evidence="3">The sequence shown here is derived from an EMBL/GenBank/DDBJ whole genome shotgun (WGS) entry which is preliminary data.</text>
</comment>
<evidence type="ECO:0000259" key="2">
    <source>
        <dbReference type="Pfam" id="PF02517"/>
    </source>
</evidence>
<keyword evidence="3" id="KW-0645">Protease</keyword>
<evidence type="ECO:0000256" key="1">
    <source>
        <dbReference type="SAM" id="Phobius"/>
    </source>
</evidence>
<dbReference type="Proteomes" id="UP000761423">
    <property type="component" value="Unassembled WGS sequence"/>
</dbReference>
<keyword evidence="4" id="KW-1185">Reference proteome</keyword>
<feature type="transmembrane region" description="Helical" evidence="1">
    <location>
        <begin position="108"/>
        <end position="129"/>
    </location>
</feature>
<accession>A0ABX0IEA7</accession>
<keyword evidence="1" id="KW-0472">Membrane</keyword>
<dbReference type="GO" id="GO:0008237">
    <property type="term" value="F:metallopeptidase activity"/>
    <property type="evidence" value="ECO:0007669"/>
    <property type="project" value="UniProtKB-KW"/>
</dbReference>
<reference evidence="3 4" key="1">
    <citation type="submission" date="2020-02" db="EMBL/GenBank/DDBJ databases">
        <authorList>
            <person name="Chen W.-M."/>
        </authorList>
    </citation>
    <scope>NUCLEOTIDE SEQUENCE [LARGE SCALE GENOMIC DNA]</scope>
    <source>
        <strain evidence="3 4">TWA-26</strain>
    </source>
</reference>
<feature type="transmembrane region" description="Helical" evidence="1">
    <location>
        <begin position="182"/>
        <end position="199"/>
    </location>
</feature>
<feature type="transmembrane region" description="Helical" evidence="1">
    <location>
        <begin position="67"/>
        <end position="87"/>
    </location>
</feature>
<dbReference type="Pfam" id="PF02517">
    <property type="entry name" value="Rce1-like"/>
    <property type="match status" value="1"/>
</dbReference>
<feature type="transmembrane region" description="Helical" evidence="1">
    <location>
        <begin position="273"/>
        <end position="292"/>
    </location>
</feature>
<dbReference type="InterPro" id="IPR003675">
    <property type="entry name" value="Rce1/LyrA-like_dom"/>
</dbReference>
<feature type="transmembrane region" description="Helical" evidence="1">
    <location>
        <begin position="232"/>
        <end position="253"/>
    </location>
</feature>
<organism evidence="3 4">
    <name type="scientific">Flavobacterium celericrescens</name>
    <dbReference type="NCBI Taxonomy" id="2709780"/>
    <lineage>
        <taxon>Bacteria</taxon>
        <taxon>Pseudomonadati</taxon>
        <taxon>Bacteroidota</taxon>
        <taxon>Flavobacteriia</taxon>
        <taxon>Flavobacteriales</taxon>
        <taxon>Flavobacteriaceae</taxon>
        <taxon>Flavobacterium</taxon>
    </lineage>
</organism>
<keyword evidence="1" id="KW-1133">Transmembrane helix</keyword>
<protein>
    <submittedName>
        <fullName evidence="3">CPBP family intramembrane metalloprotease</fullName>
    </submittedName>
</protein>
<keyword evidence="1" id="KW-0812">Transmembrane</keyword>
<keyword evidence="3" id="KW-0378">Hydrolase</keyword>
<sequence>MFITQAFKKETDFSLILLDFLKYLIGSIIVFFASLFGQIPLGIAILFSGKTPNSESDIYKLFDSNLFLFLALLSFVFAMIGLYFVVVKIHRQKFITIITSREKVDWKRVFLSFGIWVVVSTVLILSAYFYDSSEIIMQFNLVPFLILVGITLLFMPIQTSTEELIFRGYLMQGFFNLARNKWFPLLMTSVIFGTMHIMNPEVEKMGYIILVYYIGTGLFLGIITLMDEGTELALGFHAANNIVASLLITSDYTVFQTHSIFKDMSEPSMNFEVFFPVLVLFPILIFVFSKIYKWTNWKEKLIGSKLDLQPEENAHFNQ</sequence>
<feature type="transmembrane region" description="Helical" evidence="1">
    <location>
        <begin position="20"/>
        <end position="47"/>
    </location>
</feature>
<name>A0ABX0IEA7_9FLAO</name>
<keyword evidence="3" id="KW-0482">Metalloprotease</keyword>
<feature type="transmembrane region" description="Helical" evidence="1">
    <location>
        <begin position="135"/>
        <end position="157"/>
    </location>
</feature>
<dbReference type="PANTHER" id="PTHR39430:SF1">
    <property type="entry name" value="PROTEASE"/>
    <property type="match status" value="1"/>
</dbReference>
<gene>
    <name evidence="3" type="ORF">G4L40_12575</name>
</gene>
<dbReference type="EMBL" id="JAAJBV010000013">
    <property type="protein sequence ID" value="NHM05538.1"/>
    <property type="molecule type" value="Genomic_DNA"/>
</dbReference>
<dbReference type="RefSeq" id="WP_166237552.1">
    <property type="nucleotide sequence ID" value="NZ_JAAJBV010000013.1"/>
</dbReference>
<feature type="domain" description="CAAX prenyl protease 2/Lysostaphin resistance protein A-like" evidence="2">
    <location>
        <begin position="146"/>
        <end position="243"/>
    </location>
</feature>
<feature type="transmembrane region" description="Helical" evidence="1">
    <location>
        <begin position="205"/>
        <end position="225"/>
    </location>
</feature>
<proteinExistence type="predicted"/>